<dbReference type="RefSeq" id="WP_126353506.1">
    <property type="nucleotide sequence ID" value="NZ_CP086380.1"/>
</dbReference>
<evidence type="ECO:0000313" key="5">
    <source>
        <dbReference type="EMBL" id="RTR21152.1"/>
    </source>
</evidence>
<evidence type="ECO:0000313" key="6">
    <source>
        <dbReference type="Proteomes" id="UP000277766"/>
    </source>
</evidence>
<protein>
    <submittedName>
        <fullName evidence="5">Polyphosphate kinase 2 family protein</fullName>
    </submittedName>
</protein>
<keyword evidence="6" id="KW-1185">Reference proteome</keyword>
<dbReference type="InterPro" id="IPR022488">
    <property type="entry name" value="PPK2-related"/>
</dbReference>
<dbReference type="NCBIfam" id="TIGR03709">
    <property type="entry name" value="PPK2_rel_1"/>
    <property type="match status" value="1"/>
</dbReference>
<dbReference type="PANTHER" id="PTHR34383">
    <property type="entry name" value="POLYPHOSPHATE:AMP PHOSPHOTRANSFERASE-RELATED"/>
    <property type="match status" value="1"/>
</dbReference>
<sequence>MTSNNQALEINALKQIQVPSGKKVKLSDYPTDDFQLDGHRLDKEKTQEAHTALEEQLADWQEKLYAEGKQSLLIVLQARDAGGKDSTVGRVMDAFDPNGVNVVNFKQPTEPELAHDFLWRVHQQTPRRGMIAVFNRSHYEDVLVTRVHGLIDAQKTEQNLQHIVNFEQLLADSGTKIVKIYLHLSPAEQKERLLDRLNDPSKHWKFNPGDLKDRELWHEYTAAYEDAMTSSRDHAPWHVVPADHKWLRDHLISLILLRAFEEMNPSFPKAAFKASHYEIPEV</sequence>
<keyword evidence="1" id="KW-0808">Transferase</keyword>
<dbReference type="GO" id="GO:0008976">
    <property type="term" value="F:polyphosphate kinase activity"/>
    <property type="evidence" value="ECO:0007669"/>
    <property type="project" value="InterPro"/>
</dbReference>
<dbReference type="OrthoDB" id="9775224at2"/>
<evidence type="ECO:0000256" key="1">
    <source>
        <dbReference type="ARBA" id="ARBA00022679"/>
    </source>
</evidence>
<dbReference type="PIRSF" id="PIRSF028756">
    <property type="entry name" value="PPK2_prd"/>
    <property type="match status" value="1"/>
</dbReference>
<dbReference type="SUPFAM" id="SSF52540">
    <property type="entry name" value="P-loop containing nucleoside triphosphate hydrolases"/>
    <property type="match status" value="1"/>
</dbReference>
<dbReference type="AlphaFoldDB" id="A0A431VJ41"/>
<gene>
    <name evidence="5" type="ORF">EJ104_13090</name>
</gene>
<dbReference type="InterPro" id="IPR016898">
    <property type="entry name" value="Polyphosphate_phosphotransfera"/>
</dbReference>
<dbReference type="InterPro" id="IPR027417">
    <property type="entry name" value="P-loop_NTPase"/>
</dbReference>
<reference evidence="5 6" key="1">
    <citation type="submission" date="2018-12" db="EMBL/GenBank/DDBJ databases">
        <title>Deinococcus radiophilus ATCC 27603 genome sequencing and assembly.</title>
        <authorList>
            <person name="Maclea K.S."/>
            <person name="Maynard C.R."/>
        </authorList>
    </citation>
    <scope>NUCLEOTIDE SEQUENCE [LARGE SCALE GENOMIC DNA]</scope>
    <source>
        <strain evidence="5 6">ATCC 27603</strain>
    </source>
</reference>
<feature type="coiled-coil region" evidence="3">
    <location>
        <begin position="36"/>
        <end position="63"/>
    </location>
</feature>
<name>A0A431VJ41_9DEIO</name>
<evidence type="ECO:0000259" key="4">
    <source>
        <dbReference type="Pfam" id="PF03976"/>
    </source>
</evidence>
<evidence type="ECO:0000256" key="2">
    <source>
        <dbReference type="ARBA" id="ARBA00022777"/>
    </source>
</evidence>
<dbReference type="PANTHER" id="PTHR34383:SF3">
    <property type="entry name" value="POLYPHOSPHATE:AMP PHOSPHOTRANSFERASE"/>
    <property type="match status" value="1"/>
</dbReference>
<evidence type="ECO:0000256" key="3">
    <source>
        <dbReference type="SAM" id="Coils"/>
    </source>
</evidence>
<accession>A0A431VJ41</accession>
<proteinExistence type="predicted"/>
<feature type="domain" description="Polyphosphate kinase-2-related" evidence="4">
    <location>
        <begin position="41"/>
        <end position="265"/>
    </location>
</feature>
<dbReference type="GO" id="GO:0006797">
    <property type="term" value="P:polyphosphate metabolic process"/>
    <property type="evidence" value="ECO:0007669"/>
    <property type="project" value="InterPro"/>
</dbReference>
<dbReference type="EMBL" id="RXPE01000050">
    <property type="protein sequence ID" value="RTR21152.1"/>
    <property type="molecule type" value="Genomic_DNA"/>
</dbReference>
<dbReference type="Gene3D" id="3.40.50.300">
    <property type="entry name" value="P-loop containing nucleotide triphosphate hydrolases"/>
    <property type="match status" value="1"/>
</dbReference>
<keyword evidence="3" id="KW-0175">Coiled coil</keyword>
<dbReference type="Pfam" id="PF03976">
    <property type="entry name" value="PPK2"/>
    <property type="match status" value="1"/>
</dbReference>
<organism evidence="5 6">
    <name type="scientific">Deinococcus radiophilus</name>
    <dbReference type="NCBI Taxonomy" id="32062"/>
    <lineage>
        <taxon>Bacteria</taxon>
        <taxon>Thermotogati</taxon>
        <taxon>Deinococcota</taxon>
        <taxon>Deinococci</taxon>
        <taxon>Deinococcales</taxon>
        <taxon>Deinococcaceae</taxon>
        <taxon>Deinococcus</taxon>
    </lineage>
</organism>
<comment type="caution">
    <text evidence="5">The sequence shown here is derived from an EMBL/GenBank/DDBJ whole genome shotgun (WGS) entry which is preliminary data.</text>
</comment>
<dbReference type="Proteomes" id="UP000277766">
    <property type="component" value="Unassembled WGS sequence"/>
</dbReference>
<dbReference type="InterPro" id="IPR022300">
    <property type="entry name" value="PPK2-rel_1"/>
</dbReference>
<keyword evidence="2 5" id="KW-0418">Kinase</keyword>